<feature type="compositionally biased region" description="Low complexity" evidence="1">
    <location>
        <begin position="129"/>
        <end position="138"/>
    </location>
</feature>
<reference evidence="3 4" key="1">
    <citation type="submission" date="2019-03" db="EMBL/GenBank/DDBJ databases">
        <title>Genome Sequencing and Assembly of Various Microbes Isolated from Partially Reclaimed Soil and Acid Mine Drainage (AMD) Site.</title>
        <authorList>
            <person name="Steinbock B."/>
            <person name="Bechtold R."/>
            <person name="Sevigny J.L."/>
            <person name="Thomas D."/>
            <person name="Cuthill L.R."/>
            <person name="Aveiro Johannsen E.J."/>
            <person name="Thomas K."/>
            <person name="Ghosh A."/>
        </authorList>
    </citation>
    <scope>NUCLEOTIDE SEQUENCE [LARGE SCALE GENOMIC DNA]</scope>
    <source>
        <strain evidence="3 4">S-A3</strain>
    </source>
</reference>
<comment type="caution">
    <text evidence="3">The sequence shown here is derived from an EMBL/GenBank/DDBJ whole genome shotgun (WGS) entry which is preliminary data.</text>
</comment>
<proteinExistence type="predicted"/>
<feature type="compositionally biased region" description="Basic residues" evidence="1">
    <location>
        <begin position="13"/>
        <end position="22"/>
    </location>
</feature>
<feature type="region of interest" description="Disordered" evidence="1">
    <location>
        <begin position="122"/>
        <end position="148"/>
    </location>
</feature>
<keyword evidence="2" id="KW-0472">Membrane</keyword>
<evidence type="ECO:0000313" key="4">
    <source>
        <dbReference type="Proteomes" id="UP000295163"/>
    </source>
</evidence>
<feature type="transmembrane region" description="Helical" evidence="2">
    <location>
        <begin position="50"/>
        <end position="70"/>
    </location>
</feature>
<dbReference type="AlphaFoldDB" id="A0A4V3B434"/>
<dbReference type="Proteomes" id="UP000295163">
    <property type="component" value="Unassembled WGS sequence"/>
</dbReference>
<feature type="compositionally biased region" description="Low complexity" evidence="1">
    <location>
        <begin position="1"/>
        <end position="12"/>
    </location>
</feature>
<accession>A0A4V3B434</accession>
<keyword evidence="2" id="KW-0812">Transmembrane</keyword>
<dbReference type="GeneID" id="64346354"/>
<name>A0A4V3B434_KOCRO</name>
<organism evidence="3 4">
    <name type="scientific">Kocuria rosea</name>
    <name type="common">Deinococcus erythromyxa</name>
    <name type="synonym">Micrococcus rubens</name>
    <dbReference type="NCBI Taxonomy" id="1275"/>
    <lineage>
        <taxon>Bacteria</taxon>
        <taxon>Bacillati</taxon>
        <taxon>Actinomycetota</taxon>
        <taxon>Actinomycetes</taxon>
        <taxon>Micrococcales</taxon>
        <taxon>Micrococcaceae</taxon>
        <taxon>Kocuria</taxon>
    </lineage>
</organism>
<evidence type="ECO:0000256" key="2">
    <source>
        <dbReference type="SAM" id="Phobius"/>
    </source>
</evidence>
<sequence>MSSTPSSPSARPSSRKAPRKVLRRRRRVRAAVPLAASGSQQMTLRRAPNIWAFVLLGGVLGAVVGVLVGLSGGGSAEFTQGAVTLFMVSVCTVLGLAAGAVLALVLDRVSVARARAVTTEVVDGDDDAPAGTPGGAPRPTDPRSSREG</sequence>
<feature type="transmembrane region" description="Helical" evidence="2">
    <location>
        <begin position="82"/>
        <end position="106"/>
    </location>
</feature>
<feature type="region of interest" description="Disordered" evidence="1">
    <location>
        <begin position="1"/>
        <end position="22"/>
    </location>
</feature>
<dbReference type="EMBL" id="SMZT01000001">
    <property type="protein sequence ID" value="TDL46963.1"/>
    <property type="molecule type" value="Genomic_DNA"/>
</dbReference>
<protein>
    <submittedName>
        <fullName evidence="3">Uncharacterized protein</fullName>
    </submittedName>
</protein>
<gene>
    <name evidence="3" type="ORF">E2R59_02935</name>
</gene>
<evidence type="ECO:0000256" key="1">
    <source>
        <dbReference type="SAM" id="MobiDB-lite"/>
    </source>
</evidence>
<evidence type="ECO:0000313" key="3">
    <source>
        <dbReference type="EMBL" id="TDL46963.1"/>
    </source>
</evidence>
<keyword evidence="2" id="KW-1133">Transmembrane helix</keyword>
<dbReference type="RefSeq" id="WP_133409186.1">
    <property type="nucleotide sequence ID" value="NZ_SMZT01000001.1"/>
</dbReference>